<feature type="compositionally biased region" description="Basic residues" evidence="1">
    <location>
        <begin position="1"/>
        <end position="24"/>
    </location>
</feature>
<name>A0A6C0HQM6_9ZZZZ</name>
<keyword evidence="2" id="KW-0812">Transmembrane</keyword>
<keyword evidence="2" id="KW-1133">Transmembrane helix</keyword>
<protein>
    <submittedName>
        <fullName evidence="3">Uncharacterized protein</fullName>
    </submittedName>
</protein>
<accession>A0A6C0HQM6</accession>
<evidence type="ECO:0000256" key="2">
    <source>
        <dbReference type="SAM" id="Phobius"/>
    </source>
</evidence>
<feature type="compositionally biased region" description="Basic and acidic residues" evidence="1">
    <location>
        <begin position="50"/>
        <end position="60"/>
    </location>
</feature>
<proteinExistence type="predicted"/>
<feature type="transmembrane region" description="Helical" evidence="2">
    <location>
        <begin position="268"/>
        <end position="287"/>
    </location>
</feature>
<organism evidence="3">
    <name type="scientific">viral metagenome</name>
    <dbReference type="NCBI Taxonomy" id="1070528"/>
    <lineage>
        <taxon>unclassified sequences</taxon>
        <taxon>metagenomes</taxon>
        <taxon>organismal metagenomes</taxon>
    </lineage>
</organism>
<dbReference type="AlphaFoldDB" id="A0A6C0HQM6"/>
<keyword evidence="2" id="KW-0472">Membrane</keyword>
<feature type="region of interest" description="Disordered" evidence="1">
    <location>
        <begin position="1"/>
        <end position="60"/>
    </location>
</feature>
<dbReference type="EMBL" id="MN739999">
    <property type="protein sequence ID" value="QHT82415.1"/>
    <property type="molecule type" value="Genomic_DNA"/>
</dbReference>
<reference evidence="3" key="1">
    <citation type="journal article" date="2020" name="Nature">
        <title>Giant virus diversity and host interactions through global metagenomics.</title>
        <authorList>
            <person name="Schulz F."/>
            <person name="Roux S."/>
            <person name="Paez-Espino D."/>
            <person name="Jungbluth S."/>
            <person name="Walsh D.A."/>
            <person name="Denef V.J."/>
            <person name="McMahon K.D."/>
            <person name="Konstantinidis K.T."/>
            <person name="Eloe-Fadrosh E.A."/>
            <person name="Kyrpides N.C."/>
            <person name="Woyke T."/>
        </authorList>
    </citation>
    <scope>NUCLEOTIDE SEQUENCE</scope>
    <source>
        <strain evidence="3">GVMAG-M-3300023184-161</strain>
    </source>
</reference>
<evidence type="ECO:0000313" key="3">
    <source>
        <dbReference type="EMBL" id="QHT82415.1"/>
    </source>
</evidence>
<evidence type="ECO:0000256" key="1">
    <source>
        <dbReference type="SAM" id="MobiDB-lite"/>
    </source>
</evidence>
<feature type="transmembrane region" description="Helical" evidence="2">
    <location>
        <begin position="233"/>
        <end position="256"/>
    </location>
</feature>
<sequence length="341" mass="36888">MTAKISKGRKGRKGRKKWAKKTFKMRVNNQPIKKNRNMVGGGVSATNDNADAKDNDAKDNDANKKDIIHASSVIIVAIISWIVQAFKNALVKKEDVSDTRPDQMKQTVKVAAKTWIQVFKNLVDGINQSILNLANNAESFASNGILNFIPWLGNPNIIQRSSIKKELADRTTQINAIMNSDVKQELQQLISAIVNLNIDLLSDISGPAETMITKALEILTNVGERTGRGIMTFIINVAMSAVGEIPVVGGLIDLIMSILRGINSGLQTGAPIANAITSGLVTSILTLKQVFKSLSKINDETKVGTNITSGGGVVGKGNKSMINNGKKIRYVGKKTNKQINK</sequence>